<evidence type="ECO:0000313" key="2">
    <source>
        <dbReference type="EMBL" id="QCP11083.1"/>
    </source>
</evidence>
<dbReference type="Proteomes" id="UP000298763">
    <property type="component" value="Chromosome"/>
</dbReference>
<proteinExistence type="predicted"/>
<evidence type="ECO:0000313" key="3">
    <source>
        <dbReference type="Proteomes" id="UP000298763"/>
    </source>
</evidence>
<sequence length="272" mass="30006">MVLRLDAPERVSFRHSIKNGDGMNKKANVLAMLAALAALGFAGAASAEGRSCALNVEPRTVEYPWMSIARWHEMNDGLKARAAQGDVDVLFLGDSITEMWDKNTWDSRFGKYRAANFGIGGDHTGNVLWRLKNDGMDKLRPKVVVLLIGVNNFGLCNEQPEQVIGGVKAVVAQLRTLYPDARILLNGILPNGQQAQDERRAKAKAVNTAIATLDDGRHVFFRDYGARFLEANGDIAAETMPDFLHLTPKAYVTWADAMAPDIEKLMREKPAR</sequence>
<keyword evidence="3" id="KW-1185">Reference proteome</keyword>
<reference evidence="2 3" key="1">
    <citation type="submission" date="2019-05" db="EMBL/GenBank/DDBJ databases">
        <title>Draft Genome Sequences of Six Type Strains of the Genus Massilia.</title>
        <authorList>
            <person name="Miess H."/>
            <person name="Frediansyhah A."/>
            <person name="Gross H."/>
        </authorList>
    </citation>
    <scope>NUCLEOTIDE SEQUENCE [LARGE SCALE GENOMIC DNA]</scope>
    <source>
        <strain evidence="2 3">DSMZ 26121</strain>
    </source>
</reference>
<dbReference type="Pfam" id="PF13472">
    <property type="entry name" value="Lipase_GDSL_2"/>
    <property type="match status" value="1"/>
</dbReference>
<feature type="domain" description="SGNH hydrolase-type esterase" evidence="1">
    <location>
        <begin position="91"/>
        <end position="251"/>
    </location>
</feature>
<organism evidence="2 3">
    <name type="scientific">Pseudoduganella umbonata</name>
    <dbReference type="NCBI Taxonomy" id="864828"/>
    <lineage>
        <taxon>Bacteria</taxon>
        <taxon>Pseudomonadati</taxon>
        <taxon>Pseudomonadota</taxon>
        <taxon>Betaproteobacteria</taxon>
        <taxon>Burkholderiales</taxon>
        <taxon>Oxalobacteraceae</taxon>
        <taxon>Telluria group</taxon>
        <taxon>Pseudoduganella</taxon>
    </lineage>
</organism>
<gene>
    <name evidence="2" type="ORF">FCL38_12180</name>
</gene>
<dbReference type="InterPro" id="IPR051532">
    <property type="entry name" value="Ester_Hydrolysis_Enzymes"/>
</dbReference>
<protein>
    <submittedName>
        <fullName evidence="2">Mucin-desulfating sulfatase</fullName>
    </submittedName>
</protein>
<dbReference type="Gene3D" id="3.40.50.1110">
    <property type="entry name" value="SGNH hydrolase"/>
    <property type="match status" value="1"/>
</dbReference>
<dbReference type="PANTHER" id="PTHR30383:SF5">
    <property type="entry name" value="SGNH HYDROLASE-TYPE ESTERASE DOMAIN-CONTAINING PROTEIN"/>
    <property type="match status" value="1"/>
</dbReference>
<dbReference type="EMBL" id="CP040017">
    <property type="protein sequence ID" value="QCP11083.1"/>
    <property type="molecule type" value="Genomic_DNA"/>
</dbReference>
<evidence type="ECO:0000259" key="1">
    <source>
        <dbReference type="Pfam" id="PF13472"/>
    </source>
</evidence>
<accession>A0ABX5UI58</accession>
<dbReference type="InterPro" id="IPR036514">
    <property type="entry name" value="SGNH_hydro_sf"/>
</dbReference>
<dbReference type="InterPro" id="IPR013830">
    <property type="entry name" value="SGNH_hydro"/>
</dbReference>
<dbReference type="PANTHER" id="PTHR30383">
    <property type="entry name" value="THIOESTERASE 1/PROTEASE 1/LYSOPHOSPHOLIPASE L1"/>
    <property type="match status" value="1"/>
</dbReference>
<name>A0ABX5UI58_9BURK</name>
<dbReference type="SUPFAM" id="SSF52266">
    <property type="entry name" value="SGNH hydrolase"/>
    <property type="match status" value="1"/>
</dbReference>